<comment type="caution">
    <text evidence="2">The sequence shown here is derived from an EMBL/GenBank/DDBJ whole genome shotgun (WGS) entry which is preliminary data.</text>
</comment>
<dbReference type="Gene3D" id="3.30.70.1320">
    <property type="entry name" value="Multidrug efflux transporter AcrB pore domain like"/>
    <property type="match status" value="1"/>
</dbReference>
<organism evidence="2 3">
    <name type="scientific">Candidatus Nitronereus thalassa</name>
    <dbReference type="NCBI Taxonomy" id="3020898"/>
    <lineage>
        <taxon>Bacteria</taxon>
        <taxon>Pseudomonadati</taxon>
        <taxon>Nitrospirota</taxon>
        <taxon>Nitrospiria</taxon>
        <taxon>Nitrospirales</taxon>
        <taxon>Nitrospiraceae</taxon>
        <taxon>Candidatus Nitronereus</taxon>
    </lineage>
</organism>
<feature type="transmembrane region" description="Helical" evidence="1">
    <location>
        <begin position="509"/>
        <end position="536"/>
    </location>
</feature>
<feature type="transmembrane region" description="Helical" evidence="1">
    <location>
        <begin position="359"/>
        <end position="381"/>
    </location>
</feature>
<proteinExistence type="predicted"/>
<accession>A0ABU3K9N6</accession>
<feature type="transmembrane region" description="Helical" evidence="1">
    <location>
        <begin position="461"/>
        <end position="488"/>
    </location>
</feature>
<name>A0ABU3K9N6_9BACT</name>
<protein>
    <submittedName>
        <fullName evidence="2">Efflux RND transporter permease subunit</fullName>
    </submittedName>
</protein>
<dbReference type="Pfam" id="PF00873">
    <property type="entry name" value="ACR_tran"/>
    <property type="match status" value="1"/>
</dbReference>
<dbReference type="EMBL" id="JAQOUE010000001">
    <property type="protein sequence ID" value="MDT7043121.1"/>
    <property type="molecule type" value="Genomic_DNA"/>
</dbReference>
<dbReference type="PRINTS" id="PR00702">
    <property type="entry name" value="ACRIFLAVINRP"/>
</dbReference>
<feature type="transmembrane region" description="Helical" evidence="1">
    <location>
        <begin position="864"/>
        <end position="880"/>
    </location>
</feature>
<evidence type="ECO:0000313" key="2">
    <source>
        <dbReference type="EMBL" id="MDT7043121.1"/>
    </source>
</evidence>
<evidence type="ECO:0000256" key="1">
    <source>
        <dbReference type="SAM" id="Phobius"/>
    </source>
</evidence>
<sequence>MLTKFAIDNNRITAMALLIIFLAGIASYQKLPRNEDPGFIIRVALVMTYFPGASPERVEQLVTDKLEKAIQEIPELDFVRSESKTGVSMIYVNILETQRNMRPIWDNLRRKVDKAAQELPEGVRGPFVNDEFGDVFGIVLTVMGDGFNYRDIKEVADDVRDELLRQSEVAKVDIYGDQEERIFLDYNNARLSELGVSPGQLRQLLEAQNIVLPGGDIQTADEKIVLEPSGNFESVEEIRRTVVSLPGSREVLFLEDLVEVYRGYIDPPDTLMRSTGEPALGLGISMQKGGNIILLGQQVREVIAQARQEFPIGIEFDEVQFQPAVVDKKIKNFTSSLLQAVVIVTVVMLVFLGLRTGFIVASLIPMAIVMSIFFMSVFGIGLDQMSLAALIIALGLLVDNAIVMAEATMVQMSAGKRAIDAAIESANELKIPLLTSSLTTAAAFLPIYLAESNVGEYTAPIFTVVTLTLLCSWVLTITMIPLLCVFFFRVTPMENEVPFSSPFYQRYRSLLLLGVRHPWLSLLATITIFLIAMVGFGKLPVYFFPANDKPTFTAKLEFPNGTPIEKTDAMVANVETFIQQHLMVNEEREDGIVNWGAFIGESAPRFDLPFNPIQASPNFAYLLVNTTSRENFSSIIDRLEQFCQEAFPDLKAIIRPLETGPPTYPPIVVRVSGRESRKLFEIMDRVKEKLRSIPGTKLIDDNWGSRSKKLVVQVNQPRALRAGVSSQDVATSLQAYLTGLDITQYREDDKLIPVTLRSVGAVRDDIAKLESINVYAQATGKSVPLKQVADINIQWQPSTIHRRDRLLQVSVEAALQEGTTATEVNAQLEPWLNQEKETWGLGYFWEFGGEAEESGKGNDSIGEKLPVAGLIILFLLVAQFNSIRKPVIILLTIPLGLIGVVIGLHATQLYFGFMTMLGILSLSGIIINNAIVLIDRINIEIQDNGLEPAKAIIVAAQHRLRPILLTTITTVGGLLPLYAGGGPMWEPMAMAIMSGLLFATILTLGVVPVLYSLFFRVSFKNFIP</sequence>
<dbReference type="InterPro" id="IPR027463">
    <property type="entry name" value="AcrB_DN_DC_subdom"/>
</dbReference>
<feature type="transmembrane region" description="Helical" evidence="1">
    <location>
        <begin position="910"/>
        <end position="934"/>
    </location>
</feature>
<dbReference type="Gene3D" id="3.30.70.1440">
    <property type="entry name" value="Multidrug efflux transporter AcrB pore domain"/>
    <property type="match status" value="1"/>
</dbReference>
<feature type="transmembrane region" description="Helical" evidence="1">
    <location>
        <begin position="887"/>
        <end position="904"/>
    </location>
</feature>
<dbReference type="SUPFAM" id="SSF82714">
    <property type="entry name" value="Multidrug efflux transporter AcrB TolC docking domain, DN and DC subdomains"/>
    <property type="match status" value="2"/>
</dbReference>
<dbReference type="PANTHER" id="PTHR32063:SF18">
    <property type="entry name" value="CATION EFFLUX SYSTEM PROTEIN"/>
    <property type="match status" value="1"/>
</dbReference>
<dbReference type="SUPFAM" id="SSF82866">
    <property type="entry name" value="Multidrug efflux transporter AcrB transmembrane domain"/>
    <property type="match status" value="2"/>
</dbReference>
<dbReference type="PANTHER" id="PTHR32063">
    <property type="match status" value="1"/>
</dbReference>
<keyword evidence="1" id="KW-0472">Membrane</keyword>
<dbReference type="Proteomes" id="UP001250932">
    <property type="component" value="Unassembled WGS sequence"/>
</dbReference>
<dbReference type="Gene3D" id="1.20.1640.10">
    <property type="entry name" value="Multidrug efflux transporter AcrB transmembrane domain"/>
    <property type="match status" value="2"/>
</dbReference>
<dbReference type="InterPro" id="IPR001036">
    <property type="entry name" value="Acrflvin-R"/>
</dbReference>
<feature type="transmembrane region" description="Helical" evidence="1">
    <location>
        <begin position="333"/>
        <end position="352"/>
    </location>
</feature>
<feature type="transmembrane region" description="Helical" evidence="1">
    <location>
        <begin position="387"/>
        <end position="410"/>
    </location>
</feature>
<keyword evidence="3" id="KW-1185">Reference proteome</keyword>
<dbReference type="Gene3D" id="3.30.2090.10">
    <property type="entry name" value="Multidrug efflux transporter AcrB TolC docking domain, DN and DC subdomains"/>
    <property type="match status" value="2"/>
</dbReference>
<evidence type="ECO:0000313" key="3">
    <source>
        <dbReference type="Proteomes" id="UP001250932"/>
    </source>
</evidence>
<reference evidence="2 3" key="1">
    <citation type="journal article" date="2023" name="ISME J.">
        <title>Cultivation and genomic characterization of novel and ubiquitous marine nitrite-oxidizing bacteria from the Nitrospirales.</title>
        <authorList>
            <person name="Mueller A.J."/>
            <person name="Daebeler A."/>
            <person name="Herbold C.W."/>
            <person name="Kirkegaard R.H."/>
            <person name="Daims H."/>
        </authorList>
    </citation>
    <scope>NUCLEOTIDE SEQUENCE [LARGE SCALE GENOMIC DNA]</scope>
    <source>
        <strain evidence="2 3">EB</strain>
    </source>
</reference>
<feature type="transmembrane region" description="Helical" evidence="1">
    <location>
        <begin position="12"/>
        <end position="29"/>
    </location>
</feature>
<dbReference type="SUPFAM" id="SSF82693">
    <property type="entry name" value="Multidrug efflux transporter AcrB pore domain, PN1, PN2, PC1 and PC2 subdomains"/>
    <property type="match status" value="2"/>
</dbReference>
<feature type="transmembrane region" description="Helical" evidence="1">
    <location>
        <begin position="991"/>
        <end position="1014"/>
    </location>
</feature>
<feature type="transmembrane region" description="Helical" evidence="1">
    <location>
        <begin position="431"/>
        <end position="449"/>
    </location>
</feature>
<gene>
    <name evidence="2" type="ORF">PPG34_12240</name>
</gene>
<keyword evidence="1" id="KW-0812">Transmembrane</keyword>
<dbReference type="Gene3D" id="3.30.70.1430">
    <property type="entry name" value="Multidrug efflux transporter AcrB pore domain"/>
    <property type="match status" value="2"/>
</dbReference>
<dbReference type="RefSeq" id="WP_313833615.1">
    <property type="nucleotide sequence ID" value="NZ_JAQOUE010000001.1"/>
</dbReference>
<feature type="transmembrane region" description="Helical" evidence="1">
    <location>
        <begin position="960"/>
        <end position="979"/>
    </location>
</feature>
<keyword evidence="1" id="KW-1133">Transmembrane helix</keyword>